<evidence type="ECO:0000313" key="3">
    <source>
        <dbReference type="Proteomes" id="UP000053392"/>
    </source>
</evidence>
<proteinExistence type="predicted"/>
<feature type="compositionally biased region" description="Basic and acidic residues" evidence="1">
    <location>
        <begin position="801"/>
        <end position="810"/>
    </location>
</feature>
<feature type="region of interest" description="Disordered" evidence="1">
    <location>
        <begin position="210"/>
        <end position="229"/>
    </location>
</feature>
<dbReference type="OrthoDB" id="2422840at2759"/>
<gene>
    <name evidence="2" type="ORF">I313_01040</name>
</gene>
<dbReference type="AlphaFoldDB" id="A0A0D0VD78"/>
<dbReference type="HOGENOM" id="CLU_286826_0_0_1"/>
<protein>
    <submittedName>
        <fullName evidence="2">Unplaced genomic scaffold supercont1.2, whole genome shotgun sequence</fullName>
    </submittedName>
</protein>
<feature type="region of interest" description="Disordered" evidence="1">
    <location>
        <begin position="783"/>
        <end position="818"/>
    </location>
</feature>
<dbReference type="CDD" id="cd24163">
    <property type="entry name" value="RWDD2_C"/>
    <property type="match status" value="1"/>
</dbReference>
<keyword evidence="3" id="KW-1185">Reference proteome</keyword>
<name>A0A0D0VD78_9TREE</name>
<dbReference type="InterPro" id="IPR017359">
    <property type="entry name" value="Phi-like"/>
</dbReference>
<reference evidence="2 3" key="1">
    <citation type="submission" date="2015-01" db="EMBL/GenBank/DDBJ databases">
        <title>The Genome Sequence of Cryptococcus gattii Ram5.</title>
        <authorList>
            <consortium name="The Broad Institute Genomics Platform"/>
            <person name="Cuomo C."/>
            <person name="Litvintseva A."/>
            <person name="Chen Y."/>
            <person name="Heitman J."/>
            <person name="Sun S."/>
            <person name="Springer D."/>
            <person name="Dromer F."/>
            <person name="Young S."/>
            <person name="Zeng Q."/>
            <person name="Gargeya S."/>
            <person name="Abouelleil A."/>
            <person name="Alvarado L."/>
            <person name="Chapman S.B."/>
            <person name="Gainer-Dewar J."/>
            <person name="Goldberg J."/>
            <person name="Griggs A."/>
            <person name="Gujja S."/>
            <person name="Hansen M."/>
            <person name="Howarth C."/>
            <person name="Imamovic A."/>
            <person name="Larimer J."/>
            <person name="Murphy C."/>
            <person name="Naylor J."/>
            <person name="Pearson M."/>
            <person name="Priest M."/>
            <person name="Roberts A."/>
            <person name="Saif S."/>
            <person name="Shea T."/>
            <person name="Sykes S."/>
            <person name="Wortman J."/>
            <person name="Nusbaum C."/>
            <person name="Birren B."/>
        </authorList>
    </citation>
    <scope>NUCLEOTIDE SEQUENCE [LARGE SCALE GENOMIC DNA]</scope>
    <source>
        <strain evidence="2 3">Ram5</strain>
    </source>
</reference>
<accession>A0A0D0VD78</accession>
<organism evidence="2 3">
    <name type="scientific">Cryptococcus deuterogattii Ram5</name>
    <dbReference type="NCBI Taxonomy" id="1296110"/>
    <lineage>
        <taxon>Eukaryota</taxon>
        <taxon>Fungi</taxon>
        <taxon>Dikarya</taxon>
        <taxon>Basidiomycota</taxon>
        <taxon>Agaricomycotina</taxon>
        <taxon>Tremellomycetes</taxon>
        <taxon>Tremellales</taxon>
        <taxon>Cryptococcaceae</taxon>
        <taxon>Cryptococcus</taxon>
        <taxon>Cryptococcus gattii species complex</taxon>
    </lineage>
</organism>
<dbReference type="EMBL" id="KN847897">
    <property type="protein sequence ID" value="KIR42835.1"/>
    <property type="molecule type" value="Genomic_DNA"/>
</dbReference>
<evidence type="ECO:0000256" key="1">
    <source>
        <dbReference type="SAM" id="MobiDB-lite"/>
    </source>
</evidence>
<dbReference type="PANTHER" id="PTHR15955:SF10">
    <property type="entry name" value="DUF1115 DOMAIN PROTEIN (AFU_ORTHOLOGUE AFUA_5G14750)"/>
    <property type="match status" value="1"/>
</dbReference>
<evidence type="ECO:0000313" key="2">
    <source>
        <dbReference type="EMBL" id="KIR42835.1"/>
    </source>
</evidence>
<dbReference type="Proteomes" id="UP000053392">
    <property type="component" value="Unassembled WGS sequence"/>
</dbReference>
<dbReference type="InterPro" id="IPR059181">
    <property type="entry name" value="RWDD2A-B_C"/>
</dbReference>
<dbReference type="PANTHER" id="PTHR15955">
    <property type="entry name" value="RWD DOMAIN CONTAINING PROTEIN 2"/>
    <property type="match status" value="1"/>
</dbReference>
<sequence>MNLPQDNLSTELELISASLLPAESLHYSSATSVYPQEFDITNSDSGRSMHVEIHEDYPRTGSVKVGMKGNSMGRDEALGWKEWVNEKMLEWDDAEDYPLYQILTSQFLPLLAPSAMSPSPPPSIPSETTTSSIPYHVLLVSHHLLSSTKRKNIISLSSTLSLIGFSKTGHPGIMYAIGDEADLTEWIREIKSWNWLALRVKMGPEPIPEEKEQAVERRGREEGARGGKGRGEWVEVEKSIYNKAIIDLRHMVGIEYVAWMEDTAARVFDQFTPLDTTIFPETFGPRDEDPLIRFGEWLNTYSQNNHHIHDHFETRKQSVEADRRMTDCLRQDVINRHKEARAMGPAERIILSAVEQPFPSYLHPQDVLMTVRTMRETPSFDQGGKVGPKEYADLDEEGDLRILIKLKNPLPKANKIEEADALHLHLDFAKKDLKKAADMVRTMKCKLQEPLRGADGISSLSAIWDKWEKDSKAKLQQLPEPLSPKLFPRCLTKEPGHNQLNTFKDIEQLVAPTAASGLKLPIPRDFMTQSSSKDVVKYSCIPASVSQRYNHLPMSPPPTVERKSKMPWDQDPHLEIPVMPAKISSPYMNPDSVNRLLTAVENPSPPARIRSFEGGSAAATPSCSFKGDEDVNIPSEARAFCDLLVNGGTQARMNRNNIYGRAEEEATAYAMEEQLDTSKTSHMPVLNMKYEAYGDPSNDLPKTFCELLEGSRNQGLEADKQMFIKYPGLNTALASETTPHPSETILRKLVERSPKSMTPARPRWMTIQDMDKLEGSAGDVKLDESFQASSPALTATRRRKREEVPKKDAENVDELFEEGPDLSQKLKAADKPEKAMRVNLCKKTKVKNVQSNPQKTSLDDITDIITSRGVTDSRALTKNIQETSSNIPDHENNMKNDLSTIKGFLYIQKLDHLISQEQEPTYKLPPNQSLSPIFEEEEPMDWRLDPILTNPEWFIQISALQPQSFEIPVPIMATVSLFQNRPLIRMLESRGLYLLDSFPSLQGADLVISPTTALVFRPLSSLPDIHVELLEELKLAATYYQRVILVFETISYAASERYTKTSNNFNPLATAVVHALGSLSRGKKAAWGTRDIIGELDIMFAYKGAGEIANSVSKILREDEERLRQNMGEEGYLQYQGREWIGHESIVEHENIMVEMFGINTFGARYALATYGGAERLAYEMTEDERMEQLGPIWGQATTARFNDTLREMLGAVVVGL</sequence>